<dbReference type="RefSeq" id="WP_158089431.1">
    <property type="nucleotide sequence ID" value="NZ_LVJN01000019.1"/>
</dbReference>
<gene>
    <name evidence="2" type="ORF">MAIT1_03595</name>
</gene>
<accession>A0A1Y2K6S7</accession>
<dbReference type="AlphaFoldDB" id="A0A1Y2K6S7"/>
<comment type="caution">
    <text evidence="2">The sequence shown here is derived from an EMBL/GenBank/DDBJ whole genome shotgun (WGS) entry which is preliminary data.</text>
</comment>
<keyword evidence="1" id="KW-1133">Transmembrane helix</keyword>
<dbReference type="Proteomes" id="UP000194003">
    <property type="component" value="Unassembled WGS sequence"/>
</dbReference>
<dbReference type="STRING" id="1434232.MAIT1_03595"/>
<keyword evidence="3" id="KW-1185">Reference proteome</keyword>
<name>A0A1Y2K6S7_9PROT</name>
<evidence type="ECO:0000313" key="3">
    <source>
        <dbReference type="Proteomes" id="UP000194003"/>
    </source>
</evidence>
<evidence type="ECO:0000313" key="2">
    <source>
        <dbReference type="EMBL" id="OSM04131.1"/>
    </source>
</evidence>
<evidence type="ECO:0000256" key="1">
    <source>
        <dbReference type="SAM" id="Phobius"/>
    </source>
</evidence>
<proteinExistence type="predicted"/>
<reference evidence="2 3" key="1">
    <citation type="journal article" date="2016" name="BMC Genomics">
        <title>Combined genomic and structural analyses of a cultured magnetotactic bacterium reveals its niche adaptation to a dynamic environment.</title>
        <authorList>
            <person name="Araujo A.C."/>
            <person name="Morillo V."/>
            <person name="Cypriano J."/>
            <person name="Teixeira L.C."/>
            <person name="Leao P."/>
            <person name="Lyra S."/>
            <person name="Almeida L.G."/>
            <person name="Bazylinski D.A."/>
            <person name="Vasconcellos A.T."/>
            <person name="Abreu F."/>
            <person name="Lins U."/>
        </authorList>
    </citation>
    <scope>NUCLEOTIDE SEQUENCE [LARGE SCALE GENOMIC DNA]</scope>
    <source>
        <strain evidence="2 3">IT-1</strain>
    </source>
</reference>
<keyword evidence="1" id="KW-0472">Membrane</keyword>
<sequence length="76" mass="8721">MMNGLGFGLGHGVFGGLGMILVWLLPLLLLAWAIKRFTERDDTRTQTTRALLQQSYARCAHRREEHQRNLAEIRKS</sequence>
<organism evidence="2 3">
    <name type="scientific">Magnetofaba australis IT-1</name>
    <dbReference type="NCBI Taxonomy" id="1434232"/>
    <lineage>
        <taxon>Bacteria</taxon>
        <taxon>Pseudomonadati</taxon>
        <taxon>Pseudomonadota</taxon>
        <taxon>Magnetococcia</taxon>
        <taxon>Magnetococcales</taxon>
        <taxon>Magnetococcaceae</taxon>
        <taxon>Magnetofaba</taxon>
    </lineage>
</organism>
<dbReference type="EMBL" id="LVJN01000019">
    <property type="protein sequence ID" value="OSM04131.1"/>
    <property type="molecule type" value="Genomic_DNA"/>
</dbReference>
<keyword evidence="1" id="KW-0812">Transmembrane</keyword>
<feature type="transmembrane region" description="Helical" evidence="1">
    <location>
        <begin position="12"/>
        <end position="34"/>
    </location>
</feature>
<protein>
    <submittedName>
        <fullName evidence="2">Putative membrane protein</fullName>
    </submittedName>
</protein>